<accession>A0A151I7U7</accession>
<reference evidence="2 3" key="1">
    <citation type="submission" date="2016-03" db="EMBL/GenBank/DDBJ databases">
        <title>Cyphomyrmex costatus WGS genome.</title>
        <authorList>
            <person name="Nygaard S."/>
            <person name="Hu H."/>
            <person name="Boomsma J."/>
            <person name="Zhang G."/>
        </authorList>
    </citation>
    <scope>NUCLEOTIDE SEQUENCE [LARGE SCALE GENOMIC DNA]</scope>
    <source>
        <strain evidence="2">MS0001</strain>
        <tissue evidence="2">Whole body</tissue>
    </source>
</reference>
<evidence type="ECO:0000313" key="2">
    <source>
        <dbReference type="EMBL" id="KYM94232.1"/>
    </source>
</evidence>
<sequence length="219" mass="24142">MTYTQGKLNSALKESRRGSVKDDLIRITARRCLRRGKDVCATSSRPFPSTASDDDSTAKPLTQLFIERPIERIAFLRRDSTTAQEENNRKRSGQRIGIDQNDCEPCNRSMRKKFVRALGDPASTKLQGSGSPWMRCSTDVQEVPNLSRVGPTRGGPARPLTTKQSPYAKHMRKAIGSPPAPDIKRGASHILLRRMLLSRAINSGPRTLCIPTLLGDSGG</sequence>
<dbReference type="EMBL" id="KQ978396">
    <property type="protein sequence ID" value="KYM94232.1"/>
    <property type="molecule type" value="Genomic_DNA"/>
</dbReference>
<keyword evidence="3" id="KW-1185">Reference proteome</keyword>
<feature type="region of interest" description="Disordered" evidence="1">
    <location>
        <begin position="77"/>
        <end position="103"/>
    </location>
</feature>
<dbReference type="Proteomes" id="UP000078542">
    <property type="component" value="Unassembled WGS sequence"/>
</dbReference>
<protein>
    <submittedName>
        <fullName evidence="2">Uncharacterized protein</fullName>
    </submittedName>
</protein>
<name>A0A151I7U7_9HYME</name>
<dbReference type="AlphaFoldDB" id="A0A151I7U7"/>
<evidence type="ECO:0000313" key="3">
    <source>
        <dbReference type="Proteomes" id="UP000078542"/>
    </source>
</evidence>
<gene>
    <name evidence="2" type="ORF">ALC62_15140</name>
</gene>
<organism evidence="2 3">
    <name type="scientific">Cyphomyrmex costatus</name>
    <dbReference type="NCBI Taxonomy" id="456900"/>
    <lineage>
        <taxon>Eukaryota</taxon>
        <taxon>Metazoa</taxon>
        <taxon>Ecdysozoa</taxon>
        <taxon>Arthropoda</taxon>
        <taxon>Hexapoda</taxon>
        <taxon>Insecta</taxon>
        <taxon>Pterygota</taxon>
        <taxon>Neoptera</taxon>
        <taxon>Endopterygota</taxon>
        <taxon>Hymenoptera</taxon>
        <taxon>Apocrita</taxon>
        <taxon>Aculeata</taxon>
        <taxon>Formicoidea</taxon>
        <taxon>Formicidae</taxon>
        <taxon>Myrmicinae</taxon>
        <taxon>Cyphomyrmex</taxon>
    </lineage>
</organism>
<proteinExistence type="predicted"/>
<evidence type="ECO:0000256" key="1">
    <source>
        <dbReference type="SAM" id="MobiDB-lite"/>
    </source>
</evidence>
<feature type="region of interest" description="Disordered" evidence="1">
    <location>
        <begin position="145"/>
        <end position="167"/>
    </location>
</feature>